<dbReference type="AlphaFoldDB" id="E3CUI4"/>
<dbReference type="OrthoDB" id="5439at2"/>
<feature type="chain" id="PRO_5003167866" evidence="1">
    <location>
        <begin position="25"/>
        <end position="160"/>
    </location>
</feature>
<reference evidence="2 3" key="1">
    <citation type="journal article" date="2010" name="Stand. Genomic Sci.">
        <title>Non-contiguous finished genome sequence of Aminomonas paucivorans type strain (GLU-3).</title>
        <authorList>
            <person name="Pitluck S."/>
            <person name="Yasawong M."/>
            <person name="Held B."/>
            <person name="Lapidus A."/>
            <person name="Nolan M."/>
            <person name="Copeland A."/>
            <person name="Lucas S."/>
            <person name="Del Rio T.G."/>
            <person name="Tice H."/>
            <person name="Cheng J.F."/>
            <person name="Chertkov O."/>
            <person name="Goodwin L."/>
            <person name="Tapia R."/>
            <person name="Han C."/>
            <person name="Liolios K."/>
            <person name="Ivanova N."/>
            <person name="Mavromatis K."/>
            <person name="Ovchinnikova G."/>
            <person name="Pati A."/>
            <person name="Chen A."/>
            <person name="Palaniappan K."/>
            <person name="Land M."/>
            <person name="Hauser L."/>
            <person name="Chang Y.J."/>
            <person name="Jeffries C.D."/>
            <person name="Pukall R."/>
            <person name="Spring S."/>
            <person name="Rohde M."/>
            <person name="Sikorski J."/>
            <person name="Goker M."/>
            <person name="Woyke T."/>
            <person name="Bristow J."/>
            <person name="Eisen J.A."/>
            <person name="Markowitz V."/>
            <person name="Hugenholtz P."/>
            <person name="Kyrpides N.C."/>
            <person name="Klenk H.P."/>
        </authorList>
    </citation>
    <scope>NUCLEOTIDE SEQUENCE [LARGE SCALE GENOMIC DNA]</scope>
    <source>
        <strain evidence="2 3">DSM 12260</strain>
    </source>
</reference>
<evidence type="ECO:0000256" key="1">
    <source>
        <dbReference type="SAM" id="SignalP"/>
    </source>
</evidence>
<dbReference type="eggNOG" id="ENOG5033BNU">
    <property type="taxonomic scope" value="Bacteria"/>
</dbReference>
<dbReference type="PaxDb" id="584708-Apau_1581"/>
<dbReference type="EMBL" id="CM001022">
    <property type="protein sequence ID" value="EFQ24000.1"/>
    <property type="molecule type" value="Genomic_DNA"/>
</dbReference>
<keyword evidence="1" id="KW-0732">Signal</keyword>
<name>E3CUI4_9BACT</name>
<dbReference type="Proteomes" id="UP000005096">
    <property type="component" value="Chromosome"/>
</dbReference>
<evidence type="ECO:0000313" key="3">
    <source>
        <dbReference type="Proteomes" id="UP000005096"/>
    </source>
</evidence>
<organism evidence="2 3">
    <name type="scientific">Aminomonas paucivorans DSM 12260</name>
    <dbReference type="NCBI Taxonomy" id="584708"/>
    <lineage>
        <taxon>Bacteria</taxon>
        <taxon>Thermotogati</taxon>
        <taxon>Synergistota</taxon>
        <taxon>Synergistia</taxon>
        <taxon>Synergistales</taxon>
        <taxon>Synergistaceae</taxon>
        <taxon>Aminomonas</taxon>
    </lineage>
</organism>
<keyword evidence="3" id="KW-1185">Reference proteome</keyword>
<dbReference type="HOGENOM" id="CLU_1648578_0_0_0"/>
<protein>
    <submittedName>
        <fullName evidence="2">Uncharacterized protein</fullName>
    </submittedName>
</protein>
<sequence>MIPLRLVRPTLCALFLAWATAAWALPVSPEALPDLEGWTSLSAPKTTPITTPSGDKGTWVQRDYRNAQGDRIHAEWLAGPLVADWKAPQPGIRGNDAPLGFGATYQTSEWKGCLAILEARPHLGLSLTLSLPGSGVLTLESPTADEASLNALGEHILNRP</sequence>
<evidence type="ECO:0000313" key="2">
    <source>
        <dbReference type="EMBL" id="EFQ24000.1"/>
    </source>
</evidence>
<dbReference type="STRING" id="584708.Apau_1581"/>
<gene>
    <name evidence="2" type="ORF">Apau_1581</name>
</gene>
<proteinExistence type="predicted"/>
<dbReference type="RefSeq" id="WP_006301218.1">
    <property type="nucleotide sequence ID" value="NZ_CM001022.1"/>
</dbReference>
<feature type="signal peptide" evidence="1">
    <location>
        <begin position="1"/>
        <end position="24"/>
    </location>
</feature>
<accession>E3CUI4</accession>